<name>A0AAU7LV51_9BURK</name>
<dbReference type="RefSeq" id="WP_011802145.1">
    <property type="nucleotide sequence ID" value="NZ_CBCSCU010000001.1"/>
</dbReference>
<proteinExistence type="predicted"/>
<sequence>MKKYIALCRFTDQGIRSVKDTTKRADAVMEAAKKFGASMSQIYWTSGHYDLVAMIEAPDDESASAFGLSIGAAGNIRTEMLHAFSKDEMNAILARMA</sequence>
<evidence type="ECO:0000313" key="1">
    <source>
        <dbReference type="EMBL" id="XBP71524.1"/>
    </source>
</evidence>
<organism evidence="1">
    <name type="scientific">Polaromonas hydrogenivorans</name>
    <dbReference type="NCBI Taxonomy" id="335476"/>
    <lineage>
        <taxon>Bacteria</taxon>
        <taxon>Pseudomonadati</taxon>
        <taxon>Pseudomonadota</taxon>
        <taxon>Betaproteobacteria</taxon>
        <taxon>Burkholderiales</taxon>
        <taxon>Comamonadaceae</taxon>
        <taxon>Polaromonas</taxon>
    </lineage>
</organism>
<protein>
    <submittedName>
        <fullName evidence="1">GYD domain-containing protein</fullName>
    </submittedName>
</protein>
<dbReference type="InterPro" id="IPR014845">
    <property type="entry name" value="GYD/TTHA1554"/>
</dbReference>
<dbReference type="EMBL" id="CP157675">
    <property type="protein sequence ID" value="XBP71524.1"/>
    <property type="molecule type" value="Genomic_DNA"/>
</dbReference>
<gene>
    <name evidence="1" type="ORF">ABLV49_06940</name>
</gene>
<dbReference type="Pfam" id="PF08734">
    <property type="entry name" value="GYD"/>
    <property type="match status" value="1"/>
</dbReference>
<dbReference type="AlphaFoldDB" id="A0AAU7LV51"/>
<reference evidence="1" key="1">
    <citation type="submission" date="2024-05" db="EMBL/GenBank/DDBJ databases">
        <authorList>
            <person name="Bunk B."/>
            <person name="Swiderski J."/>
            <person name="Sproer C."/>
            <person name="Thiel V."/>
        </authorList>
    </citation>
    <scope>NUCLEOTIDE SEQUENCE</scope>
    <source>
        <strain evidence="1">DSM 17735</strain>
    </source>
</reference>
<accession>A0AAU7LV51</accession>